<proteinExistence type="predicted"/>
<dbReference type="SUPFAM" id="SSF64268">
    <property type="entry name" value="PX domain"/>
    <property type="match status" value="1"/>
</dbReference>
<gene>
    <name evidence="7" type="ORF">X797_010644</name>
</gene>
<dbReference type="SMART" id="SM00312">
    <property type="entry name" value="PX"/>
    <property type="match status" value="1"/>
</dbReference>
<comment type="caution">
    <text evidence="7">The sequence shown here is derived from an EMBL/GenBank/DDBJ whole genome shotgun (WGS) entry which is preliminary data.</text>
</comment>
<dbReference type="CDD" id="cd06897">
    <property type="entry name" value="PX_SNARE"/>
    <property type="match status" value="1"/>
</dbReference>
<dbReference type="InterPro" id="IPR036871">
    <property type="entry name" value="PX_dom_sf"/>
</dbReference>
<dbReference type="CDD" id="cd15858">
    <property type="entry name" value="SNARE_VAM7"/>
    <property type="match status" value="1"/>
</dbReference>
<dbReference type="Gene3D" id="3.30.1520.10">
    <property type="entry name" value="Phox-like domain"/>
    <property type="match status" value="1"/>
</dbReference>
<dbReference type="HOGENOM" id="CLU_033748_2_0_1"/>
<dbReference type="GO" id="GO:0000329">
    <property type="term" value="C:fungal-type vacuole membrane"/>
    <property type="evidence" value="ECO:0007669"/>
    <property type="project" value="UniProtKB-ARBA"/>
</dbReference>
<comment type="subcellular location">
    <subcellularLocation>
        <location evidence="1">Vacuole</location>
    </subcellularLocation>
</comment>
<dbReference type="Pfam" id="PF00787">
    <property type="entry name" value="PX"/>
    <property type="match status" value="1"/>
</dbReference>
<evidence type="ECO:0000256" key="3">
    <source>
        <dbReference type="ARBA" id="ARBA00023054"/>
    </source>
</evidence>
<protein>
    <submittedName>
        <fullName evidence="7">PX and SNARE domain protein</fullName>
    </submittedName>
</protein>
<comment type="function">
    <text evidence="4">Essential for proper morphogenesis of the vacuole. May exist as structural reinforcement on the surface of the vacuolar membrane and be required for maintenance against rupture by osmotic pressure.</text>
</comment>
<dbReference type="PROSITE" id="PS50195">
    <property type="entry name" value="PX"/>
    <property type="match status" value="1"/>
</dbReference>
<feature type="domain" description="T-SNARE coiled-coil homology" evidence="5">
    <location>
        <begin position="304"/>
        <end position="366"/>
    </location>
</feature>
<dbReference type="GO" id="GO:0035091">
    <property type="term" value="F:phosphatidylinositol binding"/>
    <property type="evidence" value="ECO:0007669"/>
    <property type="project" value="InterPro"/>
</dbReference>
<dbReference type="AlphaFoldDB" id="A0A014N8J7"/>
<dbReference type="GO" id="GO:0007034">
    <property type="term" value="P:vacuolar transport"/>
    <property type="evidence" value="ECO:0007669"/>
    <property type="project" value="UniProtKB-ARBA"/>
</dbReference>
<evidence type="ECO:0000256" key="2">
    <source>
        <dbReference type="ARBA" id="ARBA00022554"/>
    </source>
</evidence>
<dbReference type="SUPFAM" id="SSF58038">
    <property type="entry name" value="SNARE fusion complex"/>
    <property type="match status" value="1"/>
</dbReference>
<dbReference type="InterPro" id="IPR001683">
    <property type="entry name" value="PX_dom"/>
</dbReference>
<dbReference type="GO" id="GO:0097576">
    <property type="term" value="P:vacuole fusion"/>
    <property type="evidence" value="ECO:0007669"/>
    <property type="project" value="UniProtKB-ARBA"/>
</dbReference>
<evidence type="ECO:0000313" key="7">
    <source>
        <dbReference type="EMBL" id="EXU96260.1"/>
    </source>
</evidence>
<keyword evidence="3" id="KW-0175">Coiled coil</keyword>
<dbReference type="PROSITE" id="PS50192">
    <property type="entry name" value="T_SNARE"/>
    <property type="match status" value="1"/>
</dbReference>
<accession>A0A014N8J7</accession>
<keyword evidence="2" id="KW-0926">Vacuole</keyword>
<dbReference type="GO" id="GO:0016192">
    <property type="term" value="P:vesicle-mediated transport"/>
    <property type="evidence" value="ECO:0007669"/>
    <property type="project" value="UniProtKB-ARBA"/>
</dbReference>
<reference evidence="7 8" key="1">
    <citation type="submission" date="2014-02" db="EMBL/GenBank/DDBJ databases">
        <title>The genome sequence of the entomopathogenic fungus Metarhizium robertsii ARSEF 2575.</title>
        <authorList>
            <person name="Giuliano Garisto Donzelli B."/>
            <person name="Roe B.A."/>
            <person name="Macmil S.L."/>
            <person name="Krasnoff S.B."/>
            <person name="Gibson D.M."/>
        </authorList>
    </citation>
    <scope>NUCLEOTIDE SEQUENCE [LARGE SCALE GENOMIC DNA]</scope>
    <source>
        <strain evidence="7 8">ARSEF 2575</strain>
    </source>
</reference>
<dbReference type="FunFam" id="1.20.5.110:FF:000058">
    <property type="entry name" value="VAM7p Vacuolar SNARE protein"/>
    <property type="match status" value="1"/>
</dbReference>
<dbReference type="Proteomes" id="UP000030151">
    <property type="component" value="Unassembled WGS sequence"/>
</dbReference>
<evidence type="ECO:0000259" key="6">
    <source>
        <dbReference type="PROSITE" id="PS50195"/>
    </source>
</evidence>
<evidence type="ECO:0000259" key="5">
    <source>
        <dbReference type="PROSITE" id="PS50192"/>
    </source>
</evidence>
<evidence type="ECO:0000256" key="1">
    <source>
        <dbReference type="ARBA" id="ARBA00004116"/>
    </source>
</evidence>
<dbReference type="eggNOG" id="ENOG502RXJQ">
    <property type="taxonomic scope" value="Eukaryota"/>
</dbReference>
<evidence type="ECO:0000256" key="4">
    <source>
        <dbReference type="ARBA" id="ARBA00054927"/>
    </source>
</evidence>
<feature type="domain" description="PX" evidence="6">
    <location>
        <begin position="4"/>
        <end position="119"/>
    </location>
</feature>
<sequence length="366" mass="39885">MAPPPEIAIPSTSVSEDVGSKPYTLYNITLRLPLRSFVVQKRYSDFARLHNTLVQQVGVPPPEPLPGKHWLKSTVRSPDLTRNRQIALEKYLRTIAETPDRRWRDTSAWRAFLNLPSTSTTSSAVSAPGMARPAATGAADPQTWLDMYRELKQNLNEARQCLSRRDAASDSGNSTAAAEAGSAASKVLFKAGILVTSLSDGLRKMQESNRLGEGELRRRRDLVSNARMERDGLEKLSTALFTASASGSNPRNGGTSSVSAAAADEKSTLLKSARPTTGRVLGAPLPETAQTRELDNEGVLQLQKQEMASQDQAIDQLADVIRRQKALGIQMKNEVDAQTEMLAALNGDVDRVNDKLGVAQNRIKKL</sequence>
<dbReference type="EMBL" id="JELW01000052">
    <property type="protein sequence ID" value="EXU96260.1"/>
    <property type="molecule type" value="Genomic_DNA"/>
</dbReference>
<dbReference type="OrthoDB" id="428895at2759"/>
<evidence type="ECO:0000313" key="8">
    <source>
        <dbReference type="Proteomes" id="UP000030151"/>
    </source>
</evidence>
<organism evidence="7 8">
    <name type="scientific">Metarhizium robertsii</name>
    <dbReference type="NCBI Taxonomy" id="568076"/>
    <lineage>
        <taxon>Eukaryota</taxon>
        <taxon>Fungi</taxon>
        <taxon>Dikarya</taxon>
        <taxon>Ascomycota</taxon>
        <taxon>Pezizomycotina</taxon>
        <taxon>Sordariomycetes</taxon>
        <taxon>Hypocreomycetidae</taxon>
        <taxon>Hypocreales</taxon>
        <taxon>Clavicipitaceae</taxon>
        <taxon>Metarhizium</taxon>
    </lineage>
</organism>
<dbReference type="Gene3D" id="1.20.5.110">
    <property type="match status" value="1"/>
</dbReference>
<dbReference type="SMART" id="SM00397">
    <property type="entry name" value="t_SNARE"/>
    <property type="match status" value="1"/>
</dbReference>
<name>A0A014N8J7_9HYPO</name>
<dbReference type="InterPro" id="IPR000727">
    <property type="entry name" value="T_SNARE_dom"/>
</dbReference>